<protein>
    <submittedName>
        <fullName evidence="10">Response regulator transcription factor</fullName>
    </submittedName>
</protein>
<keyword evidence="2" id="KW-0902">Two-component regulatory system</keyword>
<dbReference type="SMART" id="SM00862">
    <property type="entry name" value="Trans_reg_C"/>
    <property type="match status" value="1"/>
</dbReference>
<dbReference type="Gene3D" id="1.10.10.10">
    <property type="entry name" value="Winged helix-like DNA-binding domain superfamily/Winged helix DNA-binding domain"/>
    <property type="match status" value="1"/>
</dbReference>
<accession>A0AAW9MVZ0</accession>
<evidence type="ECO:0000313" key="11">
    <source>
        <dbReference type="Proteomes" id="UP001357733"/>
    </source>
</evidence>
<dbReference type="InterPro" id="IPR016032">
    <property type="entry name" value="Sig_transdc_resp-reg_C-effctor"/>
</dbReference>
<organism evidence="10 11">
    <name type="scientific">Citroniella saccharovorans</name>
    <dbReference type="NCBI Taxonomy" id="2053367"/>
    <lineage>
        <taxon>Bacteria</taxon>
        <taxon>Bacillati</taxon>
        <taxon>Bacillota</taxon>
        <taxon>Tissierellia</taxon>
        <taxon>Tissierellales</taxon>
        <taxon>Peptoniphilaceae</taxon>
        <taxon>Citroniella</taxon>
    </lineage>
</organism>
<dbReference type="InterPro" id="IPR001867">
    <property type="entry name" value="OmpR/PhoB-type_DNA-bd"/>
</dbReference>
<evidence type="ECO:0000256" key="3">
    <source>
        <dbReference type="ARBA" id="ARBA00023015"/>
    </source>
</evidence>
<dbReference type="Proteomes" id="UP001357733">
    <property type="component" value="Unassembled WGS sequence"/>
</dbReference>
<evidence type="ECO:0000256" key="1">
    <source>
        <dbReference type="ARBA" id="ARBA00022553"/>
    </source>
</evidence>
<keyword evidence="5" id="KW-0804">Transcription</keyword>
<feature type="modified residue" description="4-aspartylphosphate" evidence="6">
    <location>
        <position position="53"/>
    </location>
</feature>
<dbReference type="AlphaFoldDB" id="A0AAW9MVZ0"/>
<evidence type="ECO:0000256" key="2">
    <source>
        <dbReference type="ARBA" id="ARBA00023012"/>
    </source>
</evidence>
<dbReference type="SUPFAM" id="SSF46894">
    <property type="entry name" value="C-terminal effector domain of the bipartite response regulators"/>
    <property type="match status" value="1"/>
</dbReference>
<feature type="domain" description="Response regulatory" evidence="8">
    <location>
        <begin position="4"/>
        <end position="117"/>
    </location>
</feature>
<dbReference type="SMART" id="SM00448">
    <property type="entry name" value="REC"/>
    <property type="match status" value="1"/>
</dbReference>
<dbReference type="GO" id="GO:0000156">
    <property type="term" value="F:phosphorelay response regulator activity"/>
    <property type="evidence" value="ECO:0007669"/>
    <property type="project" value="TreeGrafter"/>
</dbReference>
<dbReference type="RefSeq" id="WP_324620087.1">
    <property type="nucleotide sequence ID" value="NZ_JAYKOT010000003.1"/>
</dbReference>
<dbReference type="InterPro" id="IPR039420">
    <property type="entry name" value="WalR-like"/>
</dbReference>
<dbReference type="Pfam" id="PF00486">
    <property type="entry name" value="Trans_reg_C"/>
    <property type="match status" value="1"/>
</dbReference>
<sequence length="238" mass="27977">MNLELLLVFDDDDILEELKYAFDTEGYNIYVSRSIKEAIEIFKNRKIDFALIDMQYKDGTGLDLKKIMSEEKDIPTIVISTIDNDLKKVLALEYGCDDYIVRPFNILELKARIRAILRRVIQTQKVLEESKNKKQNLVESGFEFNLIARRVNYLGENLDLTGKEFEFFFILALNPDTIFSRKELAEKVWGKEYESNLRTVDVHIRRLREKLSLLGKESYIKTKWGKGYYFSTKDVDDI</sequence>
<gene>
    <name evidence="10" type="ORF">VLK81_07925</name>
</gene>
<dbReference type="PROSITE" id="PS51755">
    <property type="entry name" value="OMPR_PHOB"/>
    <property type="match status" value="1"/>
</dbReference>
<keyword evidence="3" id="KW-0805">Transcription regulation</keyword>
<keyword evidence="1 6" id="KW-0597">Phosphoprotein</keyword>
<dbReference type="CDD" id="cd00383">
    <property type="entry name" value="trans_reg_C"/>
    <property type="match status" value="1"/>
</dbReference>
<dbReference type="Pfam" id="PF00072">
    <property type="entry name" value="Response_reg"/>
    <property type="match status" value="1"/>
</dbReference>
<feature type="DNA-binding region" description="OmpR/PhoB-type" evidence="7">
    <location>
        <begin position="134"/>
        <end position="232"/>
    </location>
</feature>
<feature type="domain" description="OmpR/PhoB-type" evidence="9">
    <location>
        <begin position="134"/>
        <end position="232"/>
    </location>
</feature>
<evidence type="ECO:0000256" key="6">
    <source>
        <dbReference type="PROSITE-ProRule" id="PRU00169"/>
    </source>
</evidence>
<proteinExistence type="predicted"/>
<dbReference type="GO" id="GO:0006355">
    <property type="term" value="P:regulation of DNA-templated transcription"/>
    <property type="evidence" value="ECO:0007669"/>
    <property type="project" value="InterPro"/>
</dbReference>
<dbReference type="GO" id="GO:0032993">
    <property type="term" value="C:protein-DNA complex"/>
    <property type="evidence" value="ECO:0007669"/>
    <property type="project" value="TreeGrafter"/>
</dbReference>
<evidence type="ECO:0000256" key="7">
    <source>
        <dbReference type="PROSITE-ProRule" id="PRU01091"/>
    </source>
</evidence>
<evidence type="ECO:0000259" key="9">
    <source>
        <dbReference type="PROSITE" id="PS51755"/>
    </source>
</evidence>
<dbReference type="GO" id="GO:0005829">
    <property type="term" value="C:cytosol"/>
    <property type="evidence" value="ECO:0007669"/>
    <property type="project" value="TreeGrafter"/>
</dbReference>
<reference evidence="10 11" key="1">
    <citation type="submission" date="2024-01" db="EMBL/GenBank/DDBJ databases">
        <title>Complete genome sequence of Citroniella saccharovorans strain M6.X9, isolated from human fecal sample.</title>
        <authorList>
            <person name="Cheng G."/>
            <person name="Westerholm M."/>
            <person name="Schnurer A."/>
        </authorList>
    </citation>
    <scope>NUCLEOTIDE SEQUENCE [LARGE SCALE GENOMIC DNA]</scope>
    <source>
        <strain evidence="10 11">DSM 29873</strain>
    </source>
</reference>
<evidence type="ECO:0000256" key="4">
    <source>
        <dbReference type="ARBA" id="ARBA00023125"/>
    </source>
</evidence>
<dbReference type="PANTHER" id="PTHR48111:SF40">
    <property type="entry name" value="PHOSPHATE REGULON TRANSCRIPTIONAL REGULATORY PROTEIN PHOB"/>
    <property type="match status" value="1"/>
</dbReference>
<dbReference type="SUPFAM" id="SSF52172">
    <property type="entry name" value="CheY-like"/>
    <property type="match status" value="1"/>
</dbReference>
<dbReference type="InterPro" id="IPR036388">
    <property type="entry name" value="WH-like_DNA-bd_sf"/>
</dbReference>
<evidence type="ECO:0000313" key="10">
    <source>
        <dbReference type="EMBL" id="MEB3429933.1"/>
    </source>
</evidence>
<dbReference type="Gene3D" id="3.40.50.2300">
    <property type="match status" value="1"/>
</dbReference>
<dbReference type="GO" id="GO:0000976">
    <property type="term" value="F:transcription cis-regulatory region binding"/>
    <property type="evidence" value="ECO:0007669"/>
    <property type="project" value="TreeGrafter"/>
</dbReference>
<dbReference type="InterPro" id="IPR001789">
    <property type="entry name" value="Sig_transdc_resp-reg_receiver"/>
</dbReference>
<dbReference type="PROSITE" id="PS50110">
    <property type="entry name" value="RESPONSE_REGULATORY"/>
    <property type="match status" value="1"/>
</dbReference>
<evidence type="ECO:0000259" key="8">
    <source>
        <dbReference type="PROSITE" id="PS50110"/>
    </source>
</evidence>
<dbReference type="PANTHER" id="PTHR48111">
    <property type="entry name" value="REGULATOR OF RPOS"/>
    <property type="match status" value="1"/>
</dbReference>
<keyword evidence="4 7" id="KW-0238">DNA-binding</keyword>
<dbReference type="InterPro" id="IPR011006">
    <property type="entry name" value="CheY-like_superfamily"/>
</dbReference>
<dbReference type="Gene3D" id="6.10.250.690">
    <property type="match status" value="1"/>
</dbReference>
<dbReference type="EMBL" id="JAYKOT010000003">
    <property type="protein sequence ID" value="MEB3429933.1"/>
    <property type="molecule type" value="Genomic_DNA"/>
</dbReference>
<evidence type="ECO:0000256" key="5">
    <source>
        <dbReference type="ARBA" id="ARBA00023163"/>
    </source>
</evidence>
<name>A0AAW9MVZ0_9FIRM</name>
<comment type="caution">
    <text evidence="10">The sequence shown here is derived from an EMBL/GenBank/DDBJ whole genome shotgun (WGS) entry which is preliminary data.</text>
</comment>
<keyword evidence="11" id="KW-1185">Reference proteome</keyword>